<accession>B9TG04</accession>
<proteinExistence type="predicted"/>
<dbReference type="PANTHER" id="PTHR37423:SF2">
    <property type="entry name" value="MEMBRANE-BOUND LYTIC MUREIN TRANSGLYCOSYLASE C"/>
    <property type="match status" value="1"/>
</dbReference>
<dbReference type="InParanoid" id="B9TG04"/>
<dbReference type="SUPFAM" id="SSF53955">
    <property type="entry name" value="Lysozyme-like"/>
    <property type="match status" value="1"/>
</dbReference>
<evidence type="ECO:0000259" key="1">
    <source>
        <dbReference type="Pfam" id="PF01464"/>
    </source>
</evidence>
<dbReference type="Proteomes" id="UP000008311">
    <property type="component" value="Unassembled WGS sequence"/>
</dbReference>
<dbReference type="InterPro" id="IPR008258">
    <property type="entry name" value="Transglycosylase_SLT_dom_1"/>
</dbReference>
<protein>
    <submittedName>
        <fullName evidence="2">Lytic transglycosylase, putative</fullName>
    </submittedName>
</protein>
<dbReference type="InterPro" id="IPR023346">
    <property type="entry name" value="Lysozyme-like_dom_sf"/>
</dbReference>
<feature type="domain" description="Transglycosylase SLT" evidence="1">
    <location>
        <begin position="3"/>
        <end position="99"/>
    </location>
</feature>
<evidence type="ECO:0000313" key="2">
    <source>
        <dbReference type="EMBL" id="EEF25209.1"/>
    </source>
</evidence>
<name>B9TG04_RICCO</name>
<dbReference type="EMBL" id="EQ980255">
    <property type="protein sequence ID" value="EEF25209.1"/>
    <property type="molecule type" value="Genomic_DNA"/>
</dbReference>
<organism evidence="2 3">
    <name type="scientific">Ricinus communis</name>
    <name type="common">Castor bean</name>
    <dbReference type="NCBI Taxonomy" id="3988"/>
    <lineage>
        <taxon>Eukaryota</taxon>
        <taxon>Viridiplantae</taxon>
        <taxon>Streptophyta</taxon>
        <taxon>Embryophyta</taxon>
        <taxon>Tracheophyta</taxon>
        <taxon>Spermatophyta</taxon>
        <taxon>Magnoliopsida</taxon>
        <taxon>eudicotyledons</taxon>
        <taxon>Gunneridae</taxon>
        <taxon>Pentapetalae</taxon>
        <taxon>rosids</taxon>
        <taxon>fabids</taxon>
        <taxon>Malpighiales</taxon>
        <taxon>Euphorbiaceae</taxon>
        <taxon>Acalyphoideae</taxon>
        <taxon>Acalypheae</taxon>
        <taxon>Ricinus</taxon>
    </lineage>
</organism>
<dbReference type="Pfam" id="PF01464">
    <property type="entry name" value="SLT"/>
    <property type="match status" value="1"/>
</dbReference>
<dbReference type="AlphaFoldDB" id="B9TG04"/>
<evidence type="ECO:0000313" key="3">
    <source>
        <dbReference type="Proteomes" id="UP000008311"/>
    </source>
</evidence>
<dbReference type="Gene3D" id="1.10.530.10">
    <property type="match status" value="1"/>
</dbReference>
<keyword evidence="3" id="KW-1185">Reference proteome</keyword>
<sequence>MWYSIDPKLVLAIIAVESNFQTKAQSPKAAMGLMQLIPETAERFNIKNAFDAAQNIKGGIRYLRWLLSYYHGDVALVAAAYNAGEKAVDRYKGVPPYPETKNYVKRVMELYQRKFHPYDEKFTLPSPIITRAG</sequence>
<gene>
    <name evidence="2" type="ORF">RCOM_1782880</name>
</gene>
<dbReference type="CDD" id="cd00254">
    <property type="entry name" value="LT-like"/>
    <property type="match status" value="1"/>
</dbReference>
<dbReference type="PANTHER" id="PTHR37423">
    <property type="entry name" value="SOLUBLE LYTIC MUREIN TRANSGLYCOSYLASE-RELATED"/>
    <property type="match status" value="1"/>
</dbReference>
<reference evidence="3" key="1">
    <citation type="journal article" date="2010" name="Nat. Biotechnol.">
        <title>Draft genome sequence of the oilseed species Ricinus communis.</title>
        <authorList>
            <person name="Chan A.P."/>
            <person name="Crabtree J."/>
            <person name="Zhao Q."/>
            <person name="Lorenzi H."/>
            <person name="Orvis J."/>
            <person name="Puiu D."/>
            <person name="Melake-Berhan A."/>
            <person name="Jones K.M."/>
            <person name="Redman J."/>
            <person name="Chen G."/>
            <person name="Cahoon E.B."/>
            <person name="Gedil M."/>
            <person name="Stanke M."/>
            <person name="Haas B.J."/>
            <person name="Wortman J.R."/>
            <person name="Fraser-Liggett C.M."/>
            <person name="Ravel J."/>
            <person name="Rabinowicz P.D."/>
        </authorList>
    </citation>
    <scope>NUCLEOTIDE SEQUENCE [LARGE SCALE GENOMIC DNA]</scope>
    <source>
        <strain evidence="3">cv. Hale</strain>
    </source>
</reference>
<dbReference type="eggNOG" id="ENOG502SJBZ">
    <property type="taxonomic scope" value="Eukaryota"/>
</dbReference>